<evidence type="ECO:0000313" key="5">
    <source>
        <dbReference type="EMBL" id="KRZ71797.1"/>
    </source>
</evidence>
<sequence length="193" mass="22012">LNQTMMFLFIRGLGKNFSVTLNDDANITDLMKKIEEVENVQPQSQSLIFQGHMLHESLEGNLYDNGVRDLSTINLCLRLCGGKVHGSLARAGKVRGQTPKVEKKEKKKQKTGRAKRRMQYTRRFINAVSFPPGRRRGPNSNQAKYDLDYIVRVRRYELLRCIARNCSALVTAMNLAFSYCSNVSDVSNFVFTE</sequence>
<dbReference type="CDD" id="cd17039">
    <property type="entry name" value="Ubl_ubiquitin_like"/>
    <property type="match status" value="1"/>
</dbReference>
<keyword evidence="2" id="KW-0687">Ribonucleoprotein</keyword>
<evidence type="ECO:0000256" key="1">
    <source>
        <dbReference type="ARBA" id="ARBA00022980"/>
    </source>
</evidence>
<dbReference type="Gene3D" id="3.10.20.90">
    <property type="entry name" value="Phosphatidylinositol 3-kinase Catalytic Subunit, Chain A, domain 1"/>
    <property type="match status" value="1"/>
</dbReference>
<keyword evidence="6" id="KW-1185">Reference proteome</keyword>
<reference evidence="5 6" key="1">
    <citation type="submission" date="2015-01" db="EMBL/GenBank/DDBJ databases">
        <title>Evolution of Trichinella species and genotypes.</title>
        <authorList>
            <person name="Korhonen P.K."/>
            <person name="Edoardo P."/>
            <person name="Giuseppe L.R."/>
            <person name="Gasser R.B."/>
        </authorList>
    </citation>
    <scope>NUCLEOTIDE SEQUENCE [LARGE SCALE GENOMIC DNA]</scope>
    <source>
        <strain evidence="5">ISS1980</strain>
    </source>
</reference>
<dbReference type="Pfam" id="PF04758">
    <property type="entry name" value="Ribosomal_S30"/>
    <property type="match status" value="1"/>
</dbReference>
<feature type="domain" description="Ubiquitin-like" evidence="4">
    <location>
        <begin position="6"/>
        <end position="82"/>
    </location>
</feature>
<evidence type="ECO:0000259" key="4">
    <source>
        <dbReference type="PROSITE" id="PS50053"/>
    </source>
</evidence>
<keyword evidence="1 5" id="KW-0689">Ribosomal protein</keyword>
<dbReference type="SMART" id="SM00213">
    <property type="entry name" value="UBQ"/>
    <property type="match status" value="1"/>
</dbReference>
<gene>
    <name evidence="5" type="primary">rps30a</name>
    <name evidence="5" type="ORF">T10_3248</name>
</gene>
<dbReference type="GO" id="GO:0022627">
    <property type="term" value="C:cytosolic small ribosomal subunit"/>
    <property type="evidence" value="ECO:0007669"/>
    <property type="project" value="TreeGrafter"/>
</dbReference>
<feature type="compositionally biased region" description="Basic residues" evidence="3">
    <location>
        <begin position="105"/>
        <end position="115"/>
    </location>
</feature>
<dbReference type="GO" id="GO:0006412">
    <property type="term" value="P:translation"/>
    <property type="evidence" value="ECO:0007669"/>
    <property type="project" value="InterPro"/>
</dbReference>
<organism evidence="5 6">
    <name type="scientific">Trichinella papuae</name>
    <dbReference type="NCBI Taxonomy" id="268474"/>
    <lineage>
        <taxon>Eukaryota</taxon>
        <taxon>Metazoa</taxon>
        <taxon>Ecdysozoa</taxon>
        <taxon>Nematoda</taxon>
        <taxon>Enoplea</taxon>
        <taxon>Dorylaimia</taxon>
        <taxon>Trichinellida</taxon>
        <taxon>Trichinellidae</taxon>
        <taxon>Trichinella</taxon>
    </lineage>
</organism>
<name>A0A0V1MJG2_9BILA</name>
<dbReference type="AlphaFoldDB" id="A0A0V1MJG2"/>
<evidence type="ECO:0000256" key="3">
    <source>
        <dbReference type="SAM" id="MobiDB-lite"/>
    </source>
</evidence>
<dbReference type="Proteomes" id="UP000054843">
    <property type="component" value="Unassembled WGS sequence"/>
</dbReference>
<dbReference type="GO" id="GO:0003735">
    <property type="term" value="F:structural constituent of ribosome"/>
    <property type="evidence" value="ECO:0007669"/>
    <property type="project" value="InterPro"/>
</dbReference>
<dbReference type="PROSITE" id="PS50053">
    <property type="entry name" value="UBIQUITIN_2"/>
    <property type="match status" value="1"/>
</dbReference>
<comment type="caution">
    <text evidence="5">The sequence shown here is derived from an EMBL/GenBank/DDBJ whole genome shotgun (WGS) entry which is preliminary data.</text>
</comment>
<dbReference type="InterPro" id="IPR029071">
    <property type="entry name" value="Ubiquitin-like_domsf"/>
</dbReference>
<dbReference type="STRING" id="268474.A0A0V1MJG2"/>
<dbReference type="OrthoDB" id="199599at2759"/>
<protein>
    <submittedName>
        <fullName evidence="5">40S ribosomal protein S30</fullName>
    </submittedName>
</protein>
<dbReference type="InterPro" id="IPR000626">
    <property type="entry name" value="Ubiquitin-like_dom"/>
</dbReference>
<dbReference type="InterPro" id="IPR006846">
    <property type="entry name" value="Ribosomal_eS30"/>
</dbReference>
<dbReference type="SUPFAM" id="SSF54236">
    <property type="entry name" value="Ubiquitin-like"/>
    <property type="match status" value="1"/>
</dbReference>
<proteinExistence type="predicted"/>
<evidence type="ECO:0000256" key="2">
    <source>
        <dbReference type="ARBA" id="ARBA00023274"/>
    </source>
</evidence>
<feature type="region of interest" description="Disordered" evidence="3">
    <location>
        <begin position="94"/>
        <end position="115"/>
    </location>
</feature>
<feature type="non-terminal residue" evidence="5">
    <location>
        <position position="1"/>
    </location>
</feature>
<dbReference type="PANTHER" id="PTHR12650">
    <property type="entry name" value="40S RIBOSOMAL PROTEIN S30/UBIQUITIN-LIKE PROTEIN FUBI"/>
    <property type="match status" value="1"/>
</dbReference>
<dbReference type="Pfam" id="PF00240">
    <property type="entry name" value="ubiquitin"/>
    <property type="match status" value="1"/>
</dbReference>
<dbReference type="EMBL" id="JYDO01000089">
    <property type="protein sequence ID" value="KRZ71797.1"/>
    <property type="molecule type" value="Genomic_DNA"/>
</dbReference>
<evidence type="ECO:0000313" key="6">
    <source>
        <dbReference type="Proteomes" id="UP000054843"/>
    </source>
</evidence>
<dbReference type="PANTHER" id="PTHR12650:SF15">
    <property type="entry name" value="RIBOSOMAL PROTEIN S30, ISOFORM A"/>
    <property type="match status" value="1"/>
</dbReference>
<accession>A0A0V1MJG2</accession>